<sequence length="327" mass="35688">MQIHWKPEAIVLEPTNMELQQKLKTTSETLSVAEGAAKYTTATIRKTAMLYQQTNETFTHVVHASSSVAAKPELIYNRRIVQQIGLSPIEIVQSNKIRIELYKFNPGDYRAYAMKIKLKEPSAMKMALEGTVPGTAVTTMQAVQHTGAVAGINAGGFADMGGKRYPLSTTIQNGKYINGFEPSFKDLSFVGINETGQLIGGKFSSQSQLDSLKPSFGATFVPVLIQNGMKTKIPDQWITSPYRAPRTIIGNYKDDQLLVVVVDGYNENGSSGASLPELQDKLYNLGVYNAYNLDGGGSASLILNGRVVNTPSDGALRPVPTHFLFFK</sequence>
<dbReference type="Pfam" id="PF09992">
    <property type="entry name" value="NAGPA"/>
    <property type="match status" value="1"/>
</dbReference>
<reference evidence="2 3" key="1">
    <citation type="submission" date="2021-03" db="EMBL/GenBank/DDBJ databases">
        <title>Genomic Encyclopedia of Type Strains, Phase IV (KMG-IV): sequencing the most valuable type-strain genomes for metagenomic binning, comparative biology and taxonomic classification.</title>
        <authorList>
            <person name="Goeker M."/>
        </authorList>
    </citation>
    <scope>NUCLEOTIDE SEQUENCE [LARGE SCALE GENOMIC DNA]</scope>
    <source>
        <strain evidence="2 3">DSM 26806</strain>
    </source>
</reference>
<keyword evidence="3" id="KW-1185">Reference proteome</keyword>
<comment type="caution">
    <text evidence="2">The sequence shown here is derived from an EMBL/GenBank/DDBJ whole genome shotgun (WGS) entry which is preliminary data.</text>
</comment>
<evidence type="ECO:0000313" key="2">
    <source>
        <dbReference type="EMBL" id="MBP2002201.1"/>
    </source>
</evidence>
<organism evidence="2 3">
    <name type="scientific">Paenibacillus shirakamiensis</name>
    <dbReference type="NCBI Taxonomy" id="1265935"/>
    <lineage>
        <taxon>Bacteria</taxon>
        <taxon>Bacillati</taxon>
        <taxon>Bacillota</taxon>
        <taxon>Bacilli</taxon>
        <taxon>Bacillales</taxon>
        <taxon>Paenibacillaceae</taxon>
        <taxon>Paenibacillus</taxon>
    </lineage>
</organism>
<protein>
    <submittedName>
        <fullName evidence="2">Exopolysaccharide biosynthesis protein</fullName>
    </submittedName>
</protein>
<dbReference type="EMBL" id="JAGGLD010000006">
    <property type="protein sequence ID" value="MBP2002201.1"/>
    <property type="molecule type" value="Genomic_DNA"/>
</dbReference>
<evidence type="ECO:0000313" key="3">
    <source>
        <dbReference type="Proteomes" id="UP001519288"/>
    </source>
</evidence>
<evidence type="ECO:0000259" key="1">
    <source>
        <dbReference type="Pfam" id="PF09992"/>
    </source>
</evidence>
<dbReference type="Proteomes" id="UP001519288">
    <property type="component" value="Unassembled WGS sequence"/>
</dbReference>
<proteinExistence type="predicted"/>
<feature type="domain" description="Phosphodiester glycosidase" evidence="1">
    <location>
        <begin position="147"/>
        <end position="326"/>
    </location>
</feature>
<name>A0ABS4JM66_9BACL</name>
<gene>
    <name evidence="2" type="ORF">J2Z69_003258</name>
</gene>
<dbReference type="PANTHER" id="PTHR40446">
    <property type="entry name" value="N-ACETYLGLUCOSAMINE-1-PHOSPHODIESTER ALPHA-N-ACETYLGLUCOSAMINIDASE"/>
    <property type="match status" value="1"/>
</dbReference>
<accession>A0ABS4JM66</accession>
<dbReference type="InterPro" id="IPR018711">
    <property type="entry name" value="NAGPA"/>
</dbReference>
<dbReference type="PANTHER" id="PTHR40446:SF2">
    <property type="entry name" value="N-ACETYLGLUCOSAMINE-1-PHOSPHODIESTER ALPHA-N-ACETYLGLUCOSAMINIDASE"/>
    <property type="match status" value="1"/>
</dbReference>